<dbReference type="GO" id="GO:0005975">
    <property type="term" value="P:carbohydrate metabolic process"/>
    <property type="evidence" value="ECO:0007669"/>
    <property type="project" value="InterPro"/>
</dbReference>
<evidence type="ECO:0000313" key="6">
    <source>
        <dbReference type="Proteomes" id="UP000217895"/>
    </source>
</evidence>
<dbReference type="InterPro" id="IPR017853">
    <property type="entry name" value="GH"/>
</dbReference>
<evidence type="ECO:0000256" key="2">
    <source>
        <dbReference type="ARBA" id="ARBA00023295"/>
    </source>
</evidence>
<evidence type="ECO:0000256" key="3">
    <source>
        <dbReference type="SAM" id="SignalP"/>
    </source>
</evidence>
<keyword evidence="1" id="KW-0378">Hydrolase</keyword>
<feature type="signal peptide" evidence="3">
    <location>
        <begin position="1"/>
        <end position="33"/>
    </location>
</feature>
<proteinExistence type="predicted"/>
<dbReference type="GO" id="GO:0009341">
    <property type="term" value="C:beta-galactosidase complex"/>
    <property type="evidence" value="ECO:0007669"/>
    <property type="project" value="InterPro"/>
</dbReference>
<keyword evidence="2" id="KW-0326">Glycosidase</keyword>
<keyword evidence="6" id="KW-1185">Reference proteome</keyword>
<organism evidence="5 6">
    <name type="scientific">Leptolyngbya boryana NIES-2135</name>
    <dbReference type="NCBI Taxonomy" id="1973484"/>
    <lineage>
        <taxon>Bacteria</taxon>
        <taxon>Bacillati</taxon>
        <taxon>Cyanobacteriota</taxon>
        <taxon>Cyanophyceae</taxon>
        <taxon>Leptolyngbyales</taxon>
        <taxon>Leptolyngbyaceae</taxon>
        <taxon>Leptolyngbya group</taxon>
        <taxon>Leptolyngbya</taxon>
    </lineage>
</organism>
<keyword evidence="3" id="KW-0732">Signal</keyword>
<dbReference type="SUPFAM" id="SSF51445">
    <property type="entry name" value="(Trans)glycosidases"/>
    <property type="match status" value="1"/>
</dbReference>
<dbReference type="Gene3D" id="3.20.20.80">
    <property type="entry name" value="Glycosidases"/>
    <property type="match status" value="1"/>
</dbReference>
<dbReference type="Pfam" id="PF02449">
    <property type="entry name" value="Glyco_hydro_42"/>
    <property type="match status" value="1"/>
</dbReference>
<evidence type="ECO:0000256" key="1">
    <source>
        <dbReference type="ARBA" id="ARBA00022801"/>
    </source>
</evidence>
<sequence length="363" mass="42045">MIFHRASRNLTRRQFTALSTFGFLNLMAASAGATISLPDLVTPPRSMKLGTTFSQLQCWYLGLDYRETFQAICDLGFKQLRLCAYWHELQPQANQFDFSKIDWLLDESHRRGIQVVLAVGMKAPRYPEFHFPDWMRAKYDTTSARVLDRDPAIADLTLKMLDRVVSHAKTAPAIRYWQVENEPFTTLEITHGRSLSEKFVRQEVKLVRSRAQAGQKILLTNAITLPDGQGQEDDQAFRASLWLADAIGFNVYTKVPQGASQAYLEAQPSYWKKLKDWRSQLRRWGKESWIAEAQAEPWEANELVPVSRLEYPSSSPLQATSIVDRVQEIGFDPVMLWGCEYWYWQRKQGRDQWWLAMQQLLSL</sequence>
<evidence type="ECO:0000259" key="4">
    <source>
        <dbReference type="Pfam" id="PF02449"/>
    </source>
</evidence>
<gene>
    <name evidence="5" type="ORF">NIES2135_25760</name>
</gene>
<dbReference type="GO" id="GO:0004565">
    <property type="term" value="F:beta-galactosidase activity"/>
    <property type="evidence" value="ECO:0007669"/>
    <property type="project" value="InterPro"/>
</dbReference>
<dbReference type="InterPro" id="IPR013529">
    <property type="entry name" value="Glyco_hydro_42_N"/>
</dbReference>
<accession>A0A1Z4JG64</accession>
<feature type="chain" id="PRO_5011117179" description="Glycoside hydrolase family 42 N-terminal domain-containing protein" evidence="3">
    <location>
        <begin position="34"/>
        <end position="363"/>
    </location>
</feature>
<dbReference type="EMBL" id="AP018203">
    <property type="protein sequence ID" value="BAY55752.1"/>
    <property type="molecule type" value="Genomic_DNA"/>
</dbReference>
<protein>
    <recommendedName>
        <fullName evidence="4">Glycoside hydrolase family 42 N-terminal domain-containing protein</fullName>
    </recommendedName>
</protein>
<dbReference type="Proteomes" id="UP000217895">
    <property type="component" value="Chromosome"/>
</dbReference>
<evidence type="ECO:0000313" key="5">
    <source>
        <dbReference type="EMBL" id="BAY55752.1"/>
    </source>
</evidence>
<reference evidence="5 6" key="1">
    <citation type="submission" date="2017-06" db="EMBL/GenBank/DDBJ databases">
        <title>Genome sequencing of cyanobaciteial culture collection at National Institute for Environmental Studies (NIES).</title>
        <authorList>
            <person name="Hirose Y."/>
            <person name="Shimura Y."/>
            <person name="Fujisawa T."/>
            <person name="Nakamura Y."/>
            <person name="Kawachi M."/>
        </authorList>
    </citation>
    <scope>NUCLEOTIDE SEQUENCE [LARGE SCALE GENOMIC DNA]</scope>
    <source>
        <strain evidence="5 6">NIES-2135</strain>
    </source>
</reference>
<dbReference type="AlphaFoldDB" id="A0A1Z4JG64"/>
<name>A0A1Z4JG64_LEPBY</name>
<feature type="domain" description="Glycoside hydrolase family 42 N-terminal" evidence="4">
    <location>
        <begin position="78"/>
        <end position="199"/>
    </location>
</feature>